<dbReference type="OMA" id="QGMICED"/>
<feature type="compositionally biased region" description="Polar residues" evidence="1">
    <location>
        <begin position="257"/>
        <end position="271"/>
    </location>
</feature>
<dbReference type="Proteomes" id="UP000624244">
    <property type="component" value="Unassembled WGS sequence"/>
</dbReference>
<feature type="compositionally biased region" description="Basic and acidic residues" evidence="1">
    <location>
        <begin position="31"/>
        <end position="42"/>
    </location>
</feature>
<organism evidence="2 3">
    <name type="scientific">Cochliobolus sativus</name>
    <name type="common">Common root rot and spot blotch fungus</name>
    <name type="synonym">Bipolaris sorokiniana</name>
    <dbReference type="NCBI Taxonomy" id="45130"/>
    <lineage>
        <taxon>Eukaryota</taxon>
        <taxon>Fungi</taxon>
        <taxon>Dikarya</taxon>
        <taxon>Ascomycota</taxon>
        <taxon>Pezizomycotina</taxon>
        <taxon>Dothideomycetes</taxon>
        <taxon>Pleosporomycetidae</taxon>
        <taxon>Pleosporales</taxon>
        <taxon>Pleosporineae</taxon>
        <taxon>Pleosporaceae</taxon>
        <taxon>Bipolaris</taxon>
    </lineage>
</organism>
<reference evidence="2" key="1">
    <citation type="submission" date="2019-11" db="EMBL/GenBank/DDBJ databases">
        <title>Bipolaris sorokiniana Genome sequencing.</title>
        <authorList>
            <person name="Wang H."/>
        </authorList>
    </citation>
    <scope>NUCLEOTIDE SEQUENCE</scope>
</reference>
<evidence type="ECO:0000313" key="2">
    <source>
        <dbReference type="EMBL" id="KAF5853947.1"/>
    </source>
</evidence>
<dbReference type="AlphaFoldDB" id="A0A8H5ZRA8"/>
<sequence>MQVHAVPDSERAFDSTGRKLPWAYEFADSDQNQRRLPEEKGPFGKARKRGTSRAKTPLGANQAADEAKLLNQRAIDDIFGRYKAEEDKRRSISSRPIAALPPSGSVPNLIDVSNGLNNSFAAGPSTNSAFIQEPKEVILYGYGSDAQWAAISHYEKVSNGLIYEEYDREPYNPKFGYTFTSQRASHYRSLNKASLRKINEFVGGDHWIKVTFDSAEAAERACHYSPKNIQGYTVYAEMYRGTGPQGGDRPIRAEPGNFSQATSPNTISSGTIGPRGISTSQSSATASSATATASQPAALLAPNGYRGPNDIPAFMRSTAGSFPSHLDDMPVEPERKEEHQVLDPNTIPARSITTALNPRSQRATLRLKGANVKPAIFLPQEKAFLPAKPRWQQTVGSLPMIGWVFGSGQGIIGDQVPRKEDGSFDANGASLYWRMWYAVDNCFGSDFCGVRDAEYDD</sequence>
<gene>
    <name evidence="2" type="ORF">GGP41_006721</name>
</gene>
<comment type="caution">
    <text evidence="2">The sequence shown here is derived from an EMBL/GenBank/DDBJ whole genome shotgun (WGS) entry which is preliminary data.</text>
</comment>
<evidence type="ECO:0000256" key="1">
    <source>
        <dbReference type="SAM" id="MobiDB-lite"/>
    </source>
</evidence>
<feature type="region of interest" description="Disordered" evidence="1">
    <location>
        <begin position="241"/>
        <end position="294"/>
    </location>
</feature>
<evidence type="ECO:0000313" key="3">
    <source>
        <dbReference type="Proteomes" id="UP000624244"/>
    </source>
</evidence>
<dbReference type="InterPro" id="IPR012677">
    <property type="entry name" value="Nucleotide-bd_a/b_plait_sf"/>
</dbReference>
<protein>
    <submittedName>
        <fullName evidence="2">Uncharacterized protein</fullName>
    </submittedName>
</protein>
<dbReference type="Gene3D" id="3.30.70.330">
    <property type="match status" value="1"/>
</dbReference>
<dbReference type="EMBL" id="WNKQ01000001">
    <property type="protein sequence ID" value="KAF5853947.1"/>
    <property type="molecule type" value="Genomic_DNA"/>
</dbReference>
<feature type="compositionally biased region" description="Low complexity" evidence="1">
    <location>
        <begin position="278"/>
        <end position="294"/>
    </location>
</feature>
<accession>A0A8H5ZRA8</accession>
<proteinExistence type="predicted"/>
<feature type="region of interest" description="Disordered" evidence="1">
    <location>
        <begin position="24"/>
        <end position="59"/>
    </location>
</feature>
<name>A0A8H5ZRA8_COCSA</name>